<dbReference type="InterPro" id="IPR003676">
    <property type="entry name" value="SAUR_fam"/>
</dbReference>
<evidence type="ECO:0000256" key="1">
    <source>
        <dbReference type="ARBA" id="ARBA00006974"/>
    </source>
</evidence>
<dbReference type="PANTHER" id="PTHR31175">
    <property type="entry name" value="AUXIN-RESPONSIVE FAMILY PROTEIN"/>
    <property type="match status" value="1"/>
</dbReference>
<evidence type="ECO:0000313" key="2">
    <source>
        <dbReference type="EMBL" id="CAI0445874.1"/>
    </source>
</evidence>
<comment type="similarity">
    <text evidence="1">Belongs to the ARG7 family.</text>
</comment>
<proteinExistence type="inferred from homology"/>
<evidence type="ECO:0000313" key="3">
    <source>
        <dbReference type="Proteomes" id="UP001154282"/>
    </source>
</evidence>
<organism evidence="2 3">
    <name type="scientific">Linum tenue</name>
    <dbReference type="NCBI Taxonomy" id="586396"/>
    <lineage>
        <taxon>Eukaryota</taxon>
        <taxon>Viridiplantae</taxon>
        <taxon>Streptophyta</taxon>
        <taxon>Embryophyta</taxon>
        <taxon>Tracheophyta</taxon>
        <taxon>Spermatophyta</taxon>
        <taxon>Magnoliopsida</taxon>
        <taxon>eudicotyledons</taxon>
        <taxon>Gunneridae</taxon>
        <taxon>Pentapetalae</taxon>
        <taxon>rosids</taxon>
        <taxon>fabids</taxon>
        <taxon>Malpighiales</taxon>
        <taxon>Linaceae</taxon>
        <taxon>Linum</taxon>
    </lineage>
</organism>
<comment type="caution">
    <text evidence="2">The sequence shown here is derived from an EMBL/GenBank/DDBJ whole genome shotgun (WGS) entry which is preliminary data.</text>
</comment>
<dbReference type="PANTHER" id="PTHR31175:SF82">
    <property type="entry name" value="AUXIN-RESPONSIVE PROTEIN SAUR65"/>
    <property type="match status" value="1"/>
</dbReference>
<accession>A0AAV0MIH6</accession>
<dbReference type="AlphaFoldDB" id="A0AAV0MIH6"/>
<dbReference type="GO" id="GO:0009733">
    <property type="term" value="P:response to auxin"/>
    <property type="evidence" value="ECO:0007669"/>
    <property type="project" value="InterPro"/>
</dbReference>
<reference evidence="2" key="1">
    <citation type="submission" date="2022-08" db="EMBL/GenBank/DDBJ databases">
        <authorList>
            <person name="Gutierrez-Valencia J."/>
        </authorList>
    </citation>
    <scope>NUCLEOTIDE SEQUENCE</scope>
</reference>
<gene>
    <name evidence="2" type="ORF">LITE_LOCUS28772</name>
</gene>
<protein>
    <submittedName>
        <fullName evidence="2">Uncharacterized protein</fullName>
    </submittedName>
</protein>
<name>A0AAV0MIH6_9ROSI</name>
<keyword evidence="3" id="KW-1185">Reference proteome</keyword>
<dbReference type="Proteomes" id="UP001154282">
    <property type="component" value="Unassembled WGS sequence"/>
</dbReference>
<dbReference type="Pfam" id="PF02519">
    <property type="entry name" value="Auxin_inducible"/>
    <property type="match status" value="1"/>
</dbReference>
<sequence>MALPKTLVTSIVRKWRKIATVRRMGSIASPSSPPFNASFSSYDRRGHFVVYTMDKSRYTIPLKFLKNEAVLEILRMSKEEFGFSSSKPIVLPFDTFVMDQVISLIFSQQNGDKVLEQVHRSVMATTKGCSSSNQSSFIPHHSCQSLFVLQQG</sequence>
<dbReference type="EMBL" id="CAMGYJ010000007">
    <property type="protein sequence ID" value="CAI0445874.1"/>
    <property type="molecule type" value="Genomic_DNA"/>
</dbReference>